<evidence type="ECO:0000313" key="3">
    <source>
        <dbReference type="Proteomes" id="UP000059680"/>
    </source>
</evidence>
<organism evidence="2 3">
    <name type="scientific">Oryza sativa subsp. japonica</name>
    <name type="common">Rice</name>
    <dbReference type="NCBI Taxonomy" id="39947"/>
    <lineage>
        <taxon>Eukaryota</taxon>
        <taxon>Viridiplantae</taxon>
        <taxon>Streptophyta</taxon>
        <taxon>Embryophyta</taxon>
        <taxon>Tracheophyta</taxon>
        <taxon>Spermatophyta</taxon>
        <taxon>Magnoliopsida</taxon>
        <taxon>Liliopsida</taxon>
        <taxon>Poales</taxon>
        <taxon>Poaceae</taxon>
        <taxon>BOP clade</taxon>
        <taxon>Oryzoideae</taxon>
        <taxon>Oryzeae</taxon>
        <taxon>Oryzinae</taxon>
        <taxon>Oryza</taxon>
        <taxon>Oryza sativa</taxon>
    </lineage>
</organism>
<evidence type="ECO:0000313" key="2">
    <source>
        <dbReference type="EMBL" id="BAS83773.1"/>
    </source>
</evidence>
<reference evidence="2 3" key="2">
    <citation type="journal article" date="2013" name="Plant Cell Physiol.">
        <title>Rice Annotation Project Database (RAP-DB): an integrative and interactive database for rice genomics.</title>
        <authorList>
            <person name="Sakai H."/>
            <person name="Lee S.S."/>
            <person name="Tanaka T."/>
            <person name="Numa H."/>
            <person name="Kim J."/>
            <person name="Kawahara Y."/>
            <person name="Wakimoto H."/>
            <person name="Yang C.C."/>
            <person name="Iwamoto M."/>
            <person name="Abe T."/>
            <person name="Yamada Y."/>
            <person name="Muto A."/>
            <person name="Inokuchi H."/>
            <person name="Ikemura T."/>
            <person name="Matsumoto T."/>
            <person name="Sasaki T."/>
            <person name="Itoh T."/>
        </authorList>
    </citation>
    <scope>NUCLEOTIDE SEQUENCE [LARGE SCALE GENOMIC DNA]</scope>
    <source>
        <strain evidence="3">cv. Nipponbare</strain>
    </source>
</reference>
<proteinExistence type="predicted"/>
<protein>
    <submittedName>
        <fullName evidence="2">Os03g0301550 protein</fullName>
    </submittedName>
</protein>
<dbReference type="Proteomes" id="UP000059680">
    <property type="component" value="Chromosome 3"/>
</dbReference>
<name>A0A0P0VX93_ORYSJ</name>
<evidence type="ECO:0000256" key="1">
    <source>
        <dbReference type="SAM" id="MobiDB-lite"/>
    </source>
</evidence>
<gene>
    <name evidence="2" type="ordered locus">Os03g0301550</name>
    <name evidence="2" type="ORF">OSNPB_030301550</name>
</gene>
<keyword evidence="3" id="KW-1185">Reference proteome</keyword>
<dbReference type="Gramene" id="Os03t0301550-01">
    <property type="protein sequence ID" value="Os03t0301550-01"/>
    <property type="gene ID" value="Os03g0301550"/>
</dbReference>
<dbReference type="EMBL" id="AP014959">
    <property type="protein sequence ID" value="BAS83773.1"/>
    <property type="molecule type" value="Genomic_DNA"/>
</dbReference>
<sequence>MPRFGHTHPPSSPPFLLLPLTSAPLFQCRHQKGRGILSESGKAGGRGQSAPELFDGMGIRPGHRGAGRAGARLDLEKLRGSRERPWWWWWWWLLRGGWVVVGFRGGMKDGYKGELFAASRARCNTVEREERRFEEEKAQSRG</sequence>
<feature type="region of interest" description="Disordered" evidence="1">
    <location>
        <begin position="36"/>
        <end position="67"/>
    </location>
</feature>
<reference evidence="2 3" key="3">
    <citation type="journal article" date="2013" name="Rice">
        <title>Improvement of the Oryza sativa Nipponbare reference genome using next generation sequence and optical map data.</title>
        <authorList>
            <person name="Kawahara Y."/>
            <person name="de la Bastide M."/>
            <person name="Hamilton J.P."/>
            <person name="Kanamori H."/>
            <person name="McCombie W.R."/>
            <person name="Ouyang S."/>
            <person name="Schwartz D.C."/>
            <person name="Tanaka T."/>
            <person name="Wu J."/>
            <person name="Zhou S."/>
            <person name="Childs K.L."/>
            <person name="Davidson R.M."/>
            <person name="Lin H."/>
            <person name="Quesada-Ocampo L."/>
            <person name="Vaillancourt B."/>
            <person name="Sakai H."/>
            <person name="Lee S.S."/>
            <person name="Kim J."/>
            <person name="Numa H."/>
            <person name="Itoh T."/>
            <person name="Buell C.R."/>
            <person name="Matsumoto T."/>
        </authorList>
    </citation>
    <scope>NUCLEOTIDE SEQUENCE [LARGE SCALE GENOMIC DNA]</scope>
    <source>
        <strain evidence="3">cv. Nipponbare</strain>
    </source>
</reference>
<dbReference type="AlphaFoldDB" id="A0A0P0VX93"/>
<dbReference type="OMA" id="MPRFGHT"/>
<accession>A0A0P0VX93</accession>
<reference evidence="3" key="1">
    <citation type="journal article" date="2005" name="Nature">
        <title>The map-based sequence of the rice genome.</title>
        <authorList>
            <consortium name="International rice genome sequencing project (IRGSP)"/>
            <person name="Matsumoto T."/>
            <person name="Wu J."/>
            <person name="Kanamori H."/>
            <person name="Katayose Y."/>
            <person name="Fujisawa M."/>
            <person name="Namiki N."/>
            <person name="Mizuno H."/>
            <person name="Yamamoto K."/>
            <person name="Antonio B.A."/>
            <person name="Baba T."/>
            <person name="Sakata K."/>
            <person name="Nagamura Y."/>
            <person name="Aoki H."/>
            <person name="Arikawa K."/>
            <person name="Arita K."/>
            <person name="Bito T."/>
            <person name="Chiden Y."/>
            <person name="Fujitsuka N."/>
            <person name="Fukunaka R."/>
            <person name="Hamada M."/>
            <person name="Harada C."/>
            <person name="Hayashi A."/>
            <person name="Hijishita S."/>
            <person name="Honda M."/>
            <person name="Hosokawa S."/>
            <person name="Ichikawa Y."/>
            <person name="Idonuma A."/>
            <person name="Iijima M."/>
            <person name="Ikeda M."/>
            <person name="Ikeno M."/>
            <person name="Ito K."/>
            <person name="Ito S."/>
            <person name="Ito T."/>
            <person name="Ito Y."/>
            <person name="Ito Y."/>
            <person name="Iwabuchi A."/>
            <person name="Kamiya K."/>
            <person name="Karasawa W."/>
            <person name="Kurita K."/>
            <person name="Katagiri S."/>
            <person name="Kikuta A."/>
            <person name="Kobayashi H."/>
            <person name="Kobayashi N."/>
            <person name="Machita K."/>
            <person name="Maehara T."/>
            <person name="Masukawa M."/>
            <person name="Mizubayashi T."/>
            <person name="Mukai Y."/>
            <person name="Nagasaki H."/>
            <person name="Nagata Y."/>
            <person name="Naito S."/>
            <person name="Nakashima M."/>
            <person name="Nakama Y."/>
            <person name="Nakamichi Y."/>
            <person name="Nakamura M."/>
            <person name="Meguro A."/>
            <person name="Negishi M."/>
            <person name="Ohta I."/>
            <person name="Ohta T."/>
            <person name="Okamoto M."/>
            <person name="Ono N."/>
            <person name="Saji S."/>
            <person name="Sakaguchi M."/>
            <person name="Sakai K."/>
            <person name="Shibata M."/>
            <person name="Shimokawa T."/>
            <person name="Song J."/>
            <person name="Takazaki Y."/>
            <person name="Terasawa K."/>
            <person name="Tsugane M."/>
            <person name="Tsuji K."/>
            <person name="Ueda S."/>
            <person name="Waki K."/>
            <person name="Yamagata H."/>
            <person name="Yamamoto M."/>
            <person name="Yamamoto S."/>
            <person name="Yamane H."/>
            <person name="Yoshiki S."/>
            <person name="Yoshihara R."/>
            <person name="Yukawa K."/>
            <person name="Zhong H."/>
            <person name="Yano M."/>
            <person name="Yuan Q."/>
            <person name="Ouyang S."/>
            <person name="Liu J."/>
            <person name="Jones K.M."/>
            <person name="Gansberger K."/>
            <person name="Moffat K."/>
            <person name="Hill J."/>
            <person name="Bera J."/>
            <person name="Fadrosh D."/>
            <person name="Jin S."/>
            <person name="Johri S."/>
            <person name="Kim M."/>
            <person name="Overton L."/>
            <person name="Reardon M."/>
            <person name="Tsitrin T."/>
            <person name="Vuong H."/>
            <person name="Weaver B."/>
            <person name="Ciecko A."/>
            <person name="Tallon L."/>
            <person name="Jackson J."/>
            <person name="Pai G."/>
            <person name="Aken S.V."/>
            <person name="Utterback T."/>
            <person name="Reidmuller S."/>
            <person name="Feldblyum T."/>
            <person name="Hsiao J."/>
            <person name="Zismann V."/>
            <person name="Iobst S."/>
            <person name="de Vazeille A.R."/>
            <person name="Buell C.R."/>
            <person name="Ying K."/>
            <person name="Li Y."/>
            <person name="Lu T."/>
            <person name="Huang Y."/>
            <person name="Zhao Q."/>
            <person name="Feng Q."/>
            <person name="Zhang L."/>
            <person name="Zhu J."/>
            <person name="Weng Q."/>
            <person name="Mu J."/>
            <person name="Lu Y."/>
            <person name="Fan D."/>
            <person name="Liu Y."/>
            <person name="Guan J."/>
            <person name="Zhang Y."/>
            <person name="Yu S."/>
            <person name="Liu X."/>
            <person name="Zhang Y."/>
            <person name="Hong G."/>
            <person name="Han B."/>
            <person name="Choisne N."/>
            <person name="Demange N."/>
            <person name="Orjeda G."/>
            <person name="Samain S."/>
            <person name="Cattolico L."/>
            <person name="Pelletier E."/>
            <person name="Couloux A."/>
            <person name="Segurens B."/>
            <person name="Wincker P."/>
            <person name="D'Hont A."/>
            <person name="Scarpelli C."/>
            <person name="Weissenbach J."/>
            <person name="Salanoubat M."/>
            <person name="Quetier F."/>
            <person name="Yu Y."/>
            <person name="Kim H.R."/>
            <person name="Rambo T."/>
            <person name="Currie J."/>
            <person name="Collura K."/>
            <person name="Luo M."/>
            <person name="Yang T."/>
            <person name="Ammiraju J.S.S."/>
            <person name="Engler F."/>
            <person name="Soderlund C."/>
            <person name="Wing R.A."/>
            <person name="Palmer L.E."/>
            <person name="de la Bastide M."/>
            <person name="Spiegel L."/>
            <person name="Nascimento L."/>
            <person name="Zutavern T."/>
            <person name="O'Shaughnessy A."/>
            <person name="Dike S."/>
            <person name="Dedhia N."/>
            <person name="Preston R."/>
            <person name="Balija V."/>
            <person name="McCombie W.R."/>
            <person name="Chow T."/>
            <person name="Chen H."/>
            <person name="Chung M."/>
            <person name="Chen C."/>
            <person name="Shaw J."/>
            <person name="Wu H."/>
            <person name="Hsiao K."/>
            <person name="Chao Y."/>
            <person name="Chu M."/>
            <person name="Cheng C."/>
            <person name="Hour A."/>
            <person name="Lee P."/>
            <person name="Lin S."/>
            <person name="Lin Y."/>
            <person name="Liou J."/>
            <person name="Liu S."/>
            <person name="Hsing Y."/>
            <person name="Raghuvanshi S."/>
            <person name="Mohanty A."/>
            <person name="Bharti A.K."/>
            <person name="Gaur A."/>
            <person name="Gupta V."/>
            <person name="Kumar D."/>
            <person name="Ravi V."/>
            <person name="Vij S."/>
            <person name="Kapur A."/>
            <person name="Khurana P."/>
            <person name="Khurana P."/>
            <person name="Khurana J.P."/>
            <person name="Tyagi A.K."/>
            <person name="Gaikwad K."/>
            <person name="Singh A."/>
            <person name="Dalal V."/>
            <person name="Srivastava S."/>
            <person name="Dixit A."/>
            <person name="Pal A.K."/>
            <person name="Ghazi I.A."/>
            <person name="Yadav M."/>
            <person name="Pandit A."/>
            <person name="Bhargava A."/>
            <person name="Sureshbabu K."/>
            <person name="Batra K."/>
            <person name="Sharma T.R."/>
            <person name="Mohapatra T."/>
            <person name="Singh N.K."/>
            <person name="Messing J."/>
            <person name="Nelson A.B."/>
            <person name="Fuks G."/>
            <person name="Kavchok S."/>
            <person name="Keizer G."/>
            <person name="Linton E."/>
            <person name="Llaca V."/>
            <person name="Song R."/>
            <person name="Tanyolac B."/>
            <person name="Young S."/>
            <person name="Ho-Il K."/>
            <person name="Hahn J.H."/>
            <person name="Sangsakoo G."/>
            <person name="Vanavichit A."/>
            <person name="de Mattos Luiz.A.T."/>
            <person name="Zimmer P.D."/>
            <person name="Malone G."/>
            <person name="Dellagostin O."/>
            <person name="de Oliveira A.C."/>
            <person name="Bevan M."/>
            <person name="Bancroft I."/>
            <person name="Minx P."/>
            <person name="Cordum H."/>
            <person name="Wilson R."/>
            <person name="Cheng Z."/>
            <person name="Jin W."/>
            <person name="Jiang J."/>
            <person name="Leong S.A."/>
            <person name="Iwama H."/>
            <person name="Gojobori T."/>
            <person name="Itoh T."/>
            <person name="Niimura Y."/>
            <person name="Fujii Y."/>
            <person name="Habara T."/>
            <person name="Sakai H."/>
            <person name="Sato Y."/>
            <person name="Wilson G."/>
            <person name="Kumar K."/>
            <person name="McCouch S."/>
            <person name="Juretic N."/>
            <person name="Hoen D."/>
            <person name="Wright S."/>
            <person name="Bruskiewich R."/>
            <person name="Bureau T."/>
            <person name="Miyao A."/>
            <person name="Hirochika H."/>
            <person name="Nishikawa T."/>
            <person name="Kadowaki K."/>
            <person name="Sugiura M."/>
            <person name="Burr B."/>
            <person name="Sasaki T."/>
        </authorList>
    </citation>
    <scope>NUCLEOTIDE SEQUENCE [LARGE SCALE GENOMIC DNA]</scope>
    <source>
        <strain evidence="3">cv. Nipponbare</strain>
    </source>
</reference>
<dbReference type="InParanoid" id="A0A0P0VX93"/>
<dbReference type="PaxDb" id="39947-A0A0P0VX93"/>